<keyword evidence="3" id="KW-1003">Cell membrane</keyword>
<dbReference type="EMBL" id="JMCB01000008">
    <property type="protein sequence ID" value="KFE66987.1"/>
    <property type="molecule type" value="Genomic_DNA"/>
</dbReference>
<evidence type="ECO:0000313" key="12">
    <source>
        <dbReference type="Proteomes" id="UP000028725"/>
    </source>
</evidence>
<feature type="domain" description="ABC3 transporter permease C-terminal" evidence="9">
    <location>
        <begin position="676"/>
        <end position="800"/>
    </location>
</feature>
<dbReference type="Pfam" id="PF02687">
    <property type="entry name" value="FtsX"/>
    <property type="match status" value="1"/>
</dbReference>
<feature type="transmembrane region" description="Helical" evidence="8">
    <location>
        <begin position="774"/>
        <end position="793"/>
    </location>
</feature>
<feature type="transmembrane region" description="Helical" evidence="8">
    <location>
        <begin position="80"/>
        <end position="102"/>
    </location>
</feature>
<dbReference type="PANTHER" id="PTHR30489:SF0">
    <property type="entry name" value="LIPOPROTEIN-RELEASING SYSTEM TRANSMEMBRANE PROTEIN LOLE"/>
    <property type="match status" value="1"/>
</dbReference>
<feature type="domain" description="MacB-like periplasmic core" evidence="10">
    <location>
        <begin position="372"/>
        <end position="501"/>
    </location>
</feature>
<dbReference type="PANTHER" id="PTHR30489">
    <property type="entry name" value="LIPOPROTEIN-RELEASING SYSTEM TRANSMEMBRANE PROTEIN LOLE"/>
    <property type="match status" value="1"/>
</dbReference>
<keyword evidence="5 8" id="KW-1133">Transmembrane helix</keyword>
<dbReference type="InterPro" id="IPR003838">
    <property type="entry name" value="ABC3_permease_C"/>
</dbReference>
<gene>
    <name evidence="11" type="ORF">DB31_8340</name>
</gene>
<evidence type="ECO:0000259" key="10">
    <source>
        <dbReference type="Pfam" id="PF12704"/>
    </source>
</evidence>
<feature type="transmembrane region" description="Helical" evidence="8">
    <location>
        <begin position="210"/>
        <end position="228"/>
    </location>
</feature>
<dbReference type="InterPro" id="IPR051447">
    <property type="entry name" value="Lipoprotein-release_system"/>
</dbReference>
<evidence type="ECO:0000256" key="6">
    <source>
        <dbReference type="ARBA" id="ARBA00023136"/>
    </source>
</evidence>
<dbReference type="Proteomes" id="UP000028725">
    <property type="component" value="Unassembled WGS sequence"/>
</dbReference>
<organism evidence="11 12">
    <name type="scientific">Hyalangium minutum</name>
    <dbReference type="NCBI Taxonomy" id="394096"/>
    <lineage>
        <taxon>Bacteria</taxon>
        <taxon>Pseudomonadati</taxon>
        <taxon>Myxococcota</taxon>
        <taxon>Myxococcia</taxon>
        <taxon>Myxococcales</taxon>
        <taxon>Cystobacterineae</taxon>
        <taxon>Archangiaceae</taxon>
        <taxon>Hyalangium</taxon>
    </lineage>
</organism>
<dbReference type="GO" id="GO:0044874">
    <property type="term" value="P:lipoprotein localization to outer membrane"/>
    <property type="evidence" value="ECO:0007669"/>
    <property type="project" value="TreeGrafter"/>
</dbReference>
<dbReference type="GO" id="GO:0098797">
    <property type="term" value="C:plasma membrane protein complex"/>
    <property type="evidence" value="ECO:0007669"/>
    <property type="project" value="TreeGrafter"/>
</dbReference>
<comment type="similarity">
    <text evidence="2">Belongs to the ABC-4 integral membrane protein family. LolC/E subfamily.</text>
</comment>
<feature type="transmembrane region" description="Helical" evidence="8">
    <location>
        <begin position="308"/>
        <end position="330"/>
    </location>
</feature>
<feature type="transmembrane region" description="Helical" evidence="8">
    <location>
        <begin position="672"/>
        <end position="698"/>
    </location>
</feature>
<feature type="transmembrane region" description="Helical" evidence="8">
    <location>
        <begin position="178"/>
        <end position="198"/>
    </location>
</feature>
<evidence type="ECO:0000256" key="2">
    <source>
        <dbReference type="ARBA" id="ARBA00005236"/>
    </source>
</evidence>
<comment type="caution">
    <text evidence="11">The sequence shown here is derived from an EMBL/GenBank/DDBJ whole genome shotgun (WGS) entry which is preliminary data.</text>
</comment>
<dbReference type="RefSeq" id="WP_044190952.1">
    <property type="nucleotide sequence ID" value="NZ_JMCB01000008.1"/>
</dbReference>
<protein>
    <submittedName>
        <fullName evidence="11">Lipoprotein releasing system transmembrane protein LolC</fullName>
    </submittedName>
</protein>
<keyword evidence="12" id="KW-1185">Reference proteome</keyword>
<keyword evidence="6 8" id="KW-0472">Membrane</keyword>
<dbReference type="PATRIC" id="fig|394096.3.peg.4381"/>
<feature type="transmembrane region" description="Helical" evidence="8">
    <location>
        <begin position="12"/>
        <end position="34"/>
    </location>
</feature>
<sequence length="807" mass="85414">MQTAERQTVYRWGLIWAGSLVALVGFVLLGVAVSRSQAWAEVASSLGVSLMGWGSLLSTLNALSIIPVELGLKQPLALGGTQFLVAGTLAWLAGWGILAAGIRRAPATTEGPSPAAGATLYPRLAGYRDFYWSTLGAYGGGVLLAEMVLILLQTLLSSGVQLDEATAASSSWKLAPPWAFAVALLVACGVAFISGAIGAARAKRLSLPEATIGVFYLGLPIPILLTLLDRVSILQARLGPLLREVTYVAGLIGRPELSYWLVFGLLVLMLVLGINSGFVAAGSGRLDLRAGFELFVARRHVAVFRPSLLLGTMAVLMLGIVPPLLIYGIVRAVEAAVERTRIRALGLADPLAAAEALHKLKLREQSPTMMMTALSVGGVGVGVMALIVVLSVMSGFEIDLQQKILGTHAHAVVSKYAGDLPEYPKLMEQIAKVPGVIGQSPFITNQVMIVSDGNVDGVVIKGIDPDTVGSVTDLPGYMLPGGSLEYLKKPELILSDRVRRGAGGPMLDDKPAGGQGSGTQSAPEEEEEEDPIIGKRTKPAQEQVLAGIVLGRELAAALRVVVGDKVNIVSPLGTELGPQGPMPKSRVFRVAGVFYSGMYEYDAKFVYILLDEAAKFFDVKGANGIDLKVADIDDARHIAAEVVRKLGSYPYRARDWSETNRNLFSALRLEKLVMGIILSIIIIVAAGLIVATVIMLVLEKRKEISVLKALGVPDGGIVKIFLAEGLQIGVAGGLLGLLSGLAWCLFIEKVGIKLDPQVYYIPALPVKIEPVQTILAVVIAVLVTYLASIYPALKASSVEPVEGLKAE</sequence>
<feature type="transmembrane region" description="Helical" evidence="8">
    <location>
        <begin position="130"/>
        <end position="152"/>
    </location>
</feature>
<keyword evidence="11" id="KW-0449">Lipoprotein</keyword>
<comment type="subcellular location">
    <subcellularLocation>
        <location evidence="1">Cell membrane</location>
        <topology evidence="1">Multi-pass membrane protein</topology>
    </subcellularLocation>
</comment>
<evidence type="ECO:0000256" key="3">
    <source>
        <dbReference type="ARBA" id="ARBA00022475"/>
    </source>
</evidence>
<evidence type="ECO:0000256" key="8">
    <source>
        <dbReference type="SAM" id="Phobius"/>
    </source>
</evidence>
<evidence type="ECO:0000259" key="9">
    <source>
        <dbReference type="Pfam" id="PF02687"/>
    </source>
</evidence>
<feature type="region of interest" description="Disordered" evidence="7">
    <location>
        <begin position="503"/>
        <end position="536"/>
    </location>
</feature>
<evidence type="ECO:0000256" key="1">
    <source>
        <dbReference type="ARBA" id="ARBA00004651"/>
    </source>
</evidence>
<feature type="transmembrane region" description="Helical" evidence="8">
    <location>
        <begin position="728"/>
        <end position="747"/>
    </location>
</feature>
<dbReference type="InterPro" id="IPR025857">
    <property type="entry name" value="MacB_PCD"/>
</dbReference>
<reference evidence="11 12" key="1">
    <citation type="submission" date="2014-04" db="EMBL/GenBank/DDBJ databases">
        <title>Genome assembly of Hyalangium minutum DSM 14724.</title>
        <authorList>
            <person name="Sharma G."/>
            <person name="Subramanian S."/>
        </authorList>
    </citation>
    <scope>NUCLEOTIDE SEQUENCE [LARGE SCALE GENOMIC DNA]</scope>
    <source>
        <strain evidence="11 12">DSM 14724</strain>
    </source>
</reference>
<dbReference type="Pfam" id="PF12704">
    <property type="entry name" value="MacB_PCD"/>
    <property type="match status" value="1"/>
</dbReference>
<dbReference type="OrthoDB" id="9808461at2"/>
<evidence type="ECO:0000256" key="4">
    <source>
        <dbReference type="ARBA" id="ARBA00022692"/>
    </source>
</evidence>
<dbReference type="AlphaFoldDB" id="A0A085WH24"/>
<dbReference type="STRING" id="394096.DB31_8340"/>
<feature type="transmembrane region" description="Helical" evidence="8">
    <location>
        <begin position="257"/>
        <end position="281"/>
    </location>
</feature>
<proteinExistence type="inferred from homology"/>
<feature type="transmembrane region" description="Helical" evidence="8">
    <location>
        <begin position="369"/>
        <end position="393"/>
    </location>
</feature>
<evidence type="ECO:0000313" key="11">
    <source>
        <dbReference type="EMBL" id="KFE66987.1"/>
    </source>
</evidence>
<keyword evidence="4 8" id="KW-0812">Transmembrane</keyword>
<name>A0A085WH24_9BACT</name>
<evidence type="ECO:0000256" key="5">
    <source>
        <dbReference type="ARBA" id="ARBA00022989"/>
    </source>
</evidence>
<evidence type="ECO:0000256" key="7">
    <source>
        <dbReference type="SAM" id="MobiDB-lite"/>
    </source>
</evidence>
<accession>A0A085WH24</accession>